<evidence type="ECO:0000313" key="2">
    <source>
        <dbReference type="Proteomes" id="UP000664002"/>
    </source>
</evidence>
<sequence>MLRLDFAAIDGIPGDGNAKLTGFSCACHVRLLAGFEFPEMMAGGDARAQRVVVVRELPQPKAGERVRARGLISRQEARRTNGD</sequence>
<accession>A0A939SUN2</accession>
<comment type="caution">
    <text evidence="1">The sequence shown here is derived from an EMBL/GenBank/DDBJ whole genome shotgun (WGS) entry which is preliminary data.</text>
</comment>
<evidence type="ECO:0000313" key="1">
    <source>
        <dbReference type="EMBL" id="MBO1997298.1"/>
    </source>
</evidence>
<name>A0A939SUN2_KLEPN</name>
<reference evidence="1" key="1">
    <citation type="submission" date="2021-03" db="EMBL/GenBank/DDBJ databases">
        <title>Molecular epidemiology and mechanisms of colistin and carbapenem resistance in Enterobacteriaceae from clinical isolates, the environment and porcine samples in Pretoria, South Africa.</title>
        <authorList>
            <person name="Bogoshi D."/>
            <person name="Mbelle N.M."/>
            <person name="Naidoo V."/>
            <person name="Osei Sekyere J."/>
        </authorList>
    </citation>
    <scope>NUCLEOTIDE SEQUENCE</scope>
    <source>
        <strain evidence="1">C027</strain>
    </source>
</reference>
<organism evidence="1 2">
    <name type="scientific">Klebsiella pneumoniae</name>
    <dbReference type="NCBI Taxonomy" id="573"/>
    <lineage>
        <taxon>Bacteria</taxon>
        <taxon>Pseudomonadati</taxon>
        <taxon>Pseudomonadota</taxon>
        <taxon>Gammaproteobacteria</taxon>
        <taxon>Enterobacterales</taxon>
        <taxon>Enterobacteriaceae</taxon>
        <taxon>Klebsiella/Raoultella group</taxon>
        <taxon>Klebsiella</taxon>
        <taxon>Klebsiella pneumoniae complex</taxon>
    </lineage>
</organism>
<dbReference type="EMBL" id="JAGETM010000004">
    <property type="protein sequence ID" value="MBO1997298.1"/>
    <property type="molecule type" value="Genomic_DNA"/>
</dbReference>
<dbReference type="AlphaFoldDB" id="A0A939SUN2"/>
<dbReference type="Proteomes" id="UP000664002">
    <property type="component" value="Unassembled WGS sequence"/>
</dbReference>
<proteinExistence type="predicted"/>
<gene>
    <name evidence="1" type="ORF">J4730_08370</name>
</gene>
<protein>
    <submittedName>
        <fullName evidence="1">Uncharacterized protein</fullName>
    </submittedName>
</protein>